<gene>
    <name evidence="2" type="ORF">VB798_03660</name>
</gene>
<comment type="caution">
    <text evidence="2">The sequence shown here is derived from an EMBL/GenBank/DDBJ whole genome shotgun (WGS) entry which is preliminary data.</text>
</comment>
<name>A0ABU5SEE5_9BACT</name>
<dbReference type="Proteomes" id="UP001302222">
    <property type="component" value="Unassembled WGS sequence"/>
</dbReference>
<dbReference type="RefSeq" id="WP_323256089.1">
    <property type="nucleotide sequence ID" value="NZ_JAYGIM010000003.1"/>
</dbReference>
<evidence type="ECO:0000256" key="1">
    <source>
        <dbReference type="SAM" id="Phobius"/>
    </source>
</evidence>
<evidence type="ECO:0000313" key="3">
    <source>
        <dbReference type="Proteomes" id="UP001302222"/>
    </source>
</evidence>
<proteinExistence type="predicted"/>
<feature type="transmembrane region" description="Helical" evidence="1">
    <location>
        <begin position="6"/>
        <end position="28"/>
    </location>
</feature>
<accession>A0ABU5SEE5</accession>
<organism evidence="2 3">
    <name type="scientific">Arcicella lustrica</name>
    <dbReference type="NCBI Taxonomy" id="2984196"/>
    <lineage>
        <taxon>Bacteria</taxon>
        <taxon>Pseudomonadati</taxon>
        <taxon>Bacteroidota</taxon>
        <taxon>Cytophagia</taxon>
        <taxon>Cytophagales</taxon>
        <taxon>Flectobacillaceae</taxon>
        <taxon>Arcicella</taxon>
    </lineage>
</organism>
<keyword evidence="1" id="KW-1133">Transmembrane helix</keyword>
<evidence type="ECO:0000313" key="2">
    <source>
        <dbReference type="EMBL" id="MEA5425652.1"/>
    </source>
</evidence>
<dbReference type="EMBL" id="JAYGIM010000003">
    <property type="protein sequence ID" value="MEA5425652.1"/>
    <property type="molecule type" value="Genomic_DNA"/>
</dbReference>
<keyword evidence="1" id="KW-0472">Membrane</keyword>
<reference evidence="2 3" key="1">
    <citation type="submission" date="2023-12" db="EMBL/GenBank/DDBJ databases">
        <title>Novel species of the genus Arcicella isolated from rivers.</title>
        <authorList>
            <person name="Lu H."/>
        </authorList>
    </citation>
    <scope>NUCLEOTIDE SEQUENCE [LARGE SCALE GENOMIC DNA]</scope>
    <source>
        <strain evidence="2 3">DC25W</strain>
    </source>
</reference>
<protein>
    <submittedName>
        <fullName evidence="2">Uncharacterized protein</fullName>
    </submittedName>
</protein>
<sequence length="127" mass="14630">MLTRVTIYFLLLVLNLPLFSRMGVVVYFQANKAYIAKVLCVNKNRPSLHCDGKCYLAKKLKAAEEREHKQTAERLEKMPEIQLFCPFGNLNFSKISFIELLRKTSNFAFLVNPVAGMLKGIFRPPQF</sequence>
<keyword evidence="3" id="KW-1185">Reference proteome</keyword>
<keyword evidence="1" id="KW-0812">Transmembrane</keyword>